<comment type="caution">
    <text evidence="2">The sequence shown here is derived from an EMBL/GenBank/DDBJ whole genome shotgun (WGS) entry which is preliminary data.</text>
</comment>
<gene>
    <name evidence="2" type="ORF">Bccel_2638</name>
</gene>
<dbReference type="EMBL" id="LGTC01000001">
    <property type="protein sequence ID" value="KNY27367.1"/>
    <property type="molecule type" value="Genomic_DNA"/>
</dbReference>
<accession>A0A0L6JPR3</accession>
<keyword evidence="1" id="KW-1133">Transmembrane helix</keyword>
<evidence type="ECO:0000256" key="1">
    <source>
        <dbReference type="SAM" id="Phobius"/>
    </source>
</evidence>
<feature type="transmembrane region" description="Helical" evidence="1">
    <location>
        <begin position="117"/>
        <end position="135"/>
    </location>
</feature>
<dbReference type="AlphaFoldDB" id="A0A0L6JPR3"/>
<keyword evidence="1" id="KW-0472">Membrane</keyword>
<evidence type="ECO:0000313" key="2">
    <source>
        <dbReference type="EMBL" id="KNY27367.1"/>
    </source>
</evidence>
<feature type="transmembrane region" description="Helical" evidence="1">
    <location>
        <begin position="86"/>
        <end position="105"/>
    </location>
</feature>
<keyword evidence="1" id="KW-0812">Transmembrane</keyword>
<dbReference type="eggNOG" id="ENOG5032UY5">
    <property type="taxonomic scope" value="Bacteria"/>
</dbReference>
<evidence type="ECO:0000313" key="3">
    <source>
        <dbReference type="Proteomes" id="UP000036923"/>
    </source>
</evidence>
<protein>
    <recommendedName>
        <fullName evidence="4">DUF1440 domain-containing protein</fullName>
    </recommendedName>
</protein>
<dbReference type="STRING" id="398512.Bccel_2638"/>
<organism evidence="2 3">
    <name type="scientific">Pseudobacteroides cellulosolvens ATCC 35603 = DSM 2933</name>
    <dbReference type="NCBI Taxonomy" id="398512"/>
    <lineage>
        <taxon>Bacteria</taxon>
        <taxon>Bacillati</taxon>
        <taxon>Bacillota</taxon>
        <taxon>Clostridia</taxon>
        <taxon>Eubacteriales</taxon>
        <taxon>Oscillospiraceae</taxon>
        <taxon>Pseudobacteroides</taxon>
    </lineage>
</organism>
<sequence length="150" mass="16727" precursor="true">MKNDKFLMAGIIGTLSTLMAEIVTQICKILGFAEYSDYELSSLFVTANKPSWLMGLVVQGMVGSVVSILLYYLLKRVGHEHILIKSTVSGIVAWLGFEIIFGVLIKDNTFSIRPMSGYYSHLIGAIIFGLTVGILQKRYLFAERVMEQHS</sequence>
<reference evidence="3" key="1">
    <citation type="submission" date="2015-07" db="EMBL/GenBank/DDBJ databases">
        <title>Near-Complete Genome Sequence of the Cellulolytic Bacterium Bacteroides (Pseudobacteroides) cellulosolvens ATCC 35603.</title>
        <authorList>
            <person name="Dassa B."/>
            <person name="Utturkar S.M."/>
            <person name="Klingeman D.M."/>
            <person name="Hurt R.A."/>
            <person name="Keller M."/>
            <person name="Xu J."/>
            <person name="Reddy Y.H.K."/>
            <person name="Borovok I."/>
            <person name="Grinberg I.R."/>
            <person name="Lamed R."/>
            <person name="Zhivin O."/>
            <person name="Bayer E.A."/>
            <person name="Brown S.D."/>
        </authorList>
    </citation>
    <scope>NUCLEOTIDE SEQUENCE [LARGE SCALE GENOMIC DNA]</scope>
    <source>
        <strain evidence="3">DSM 2933</strain>
    </source>
</reference>
<evidence type="ECO:0008006" key="4">
    <source>
        <dbReference type="Google" id="ProtNLM"/>
    </source>
</evidence>
<keyword evidence="3" id="KW-1185">Reference proteome</keyword>
<proteinExistence type="predicted"/>
<feature type="transmembrane region" description="Helical" evidence="1">
    <location>
        <begin position="52"/>
        <end position="74"/>
    </location>
</feature>
<dbReference type="Proteomes" id="UP000036923">
    <property type="component" value="Unassembled WGS sequence"/>
</dbReference>
<dbReference type="RefSeq" id="WP_036942762.1">
    <property type="nucleotide sequence ID" value="NZ_JQKC01000019.1"/>
</dbReference>
<dbReference type="OrthoDB" id="2859585at2"/>
<feature type="transmembrane region" description="Helical" evidence="1">
    <location>
        <begin position="7"/>
        <end position="32"/>
    </location>
</feature>
<name>A0A0L6JPR3_9FIRM</name>